<dbReference type="Pfam" id="PF23237">
    <property type="entry name" value="HYR_4C"/>
    <property type="match status" value="5"/>
</dbReference>
<sequence>MKQLYSKKTFANSTSIKLILFAILFASINIGFGQVRVPFAPRTSDYTPGLTNYTIKGDFTMMGNTNLKLAGYTYPTNAANNNDMEYVDIDNDINTLNSSSANLTFSTENGAIPSCSNIIYAGLYWTGRAFGDGETDSETFQVTKQIPTGGTTTQPITNSNVEVYNGNSIANTNYTLTISETSTGNGQNAIWTVQYTFTPSGVGNTVRFIYRRNTNSNNNQTVHVSVNNGPESLLTTSSIDNDNAFLSTPYTVFSNSTNALRVSRLRRQNTNRAYVNVTYNQTVPVTTTVTKNFDKRKVSIKGPLASTYTQLTATGIAYPTNGDDRNMYSAYAEITDYVRQNGLGEYFVADIALREGNVDGTGYYGGWGLVVVYENSKMKWRDITVFDGHAYVQNPNGGAPINHTLSVSGFKAVQNGDVNIKLGLMAGEGDIAWTGDAFEMLRQDTNTYEPLSHSNNIATNFFNSSIVTGGNTRNPNYNNNTGLDIAMFNVDNGNSNATTLDDNKFITNNQTSTSFRYGSAQDTYIIFNITFSVDAYIPEMEGILTTTATSTGGSNPSSLLPGESADYKIEIKNKGTEATNNTVITIPVPYTSSYEALSISYNTYAPFSTSNVPIYDPNAGATGSIIWNLGTLPVPTNPDSILADLSFTLTATTDCSLLVNPNCTPNISLNGTISGTGSTSGTNFNQPLIQGYQTSGSCIGEPIPTPSIINIDSDAYIAANCGSYTHVRDFYFCNIGSTPIQTSQVSAAFPGGTKFYNEYPKTPSSIEYNASNPFPPTIGSTNYYAIPPGSTTCYYQFSINVSNIASVPTVQDINYCLGQTANPLSANPSDYPTSPSAYKLYYYVDNNPATPAQNSITPSTTTAGVTTYYVAEGYSNSCISPNRVPIKVTVYGENPVITAPSTIDITGCNENSITLANSRYPYSSTQSADIKATYVTTGYTASDDETIASITYIDVINTSSNCPLVVTRTFTITDGCGNTATAVQTITITQEDFSMPANGSSTVNCLVDAKVAPTTPTVNDACGNTITPVLKTTPADIACSGDMVWVYTYTDCAGNTADWSYTYTIDVPDFTMPANGSSTVNCLVDAKVAPTTPTVNDACGNTITPVLKTTPADIACSGDMVWVYTYTDCEGNTHDWSYTYTIDVPDFTMPANGSSTVNCLVDAKVAPATPTVNDACGNTITPVLKTTPADIACSGDMVWVYTYTDCEGNTHDWSYTYTINIPDFTMPANGSSTVNCLVDAKVAPATPTVNDACGNTITPVLKTTPADIACSGDMVWVYTYTDCAGNTADWSYTYTIDVPDFTMPANGSSTVNCLVDAKVAPATPTVNDACGNPITPV</sequence>
<feature type="domain" description="HYR-like" evidence="1">
    <location>
        <begin position="1301"/>
        <end position="1337"/>
    </location>
</feature>
<evidence type="ECO:0000313" key="2">
    <source>
        <dbReference type="EMBL" id="MFD0988593.1"/>
    </source>
</evidence>
<feature type="domain" description="HYR-like" evidence="1">
    <location>
        <begin position="1147"/>
        <end position="1219"/>
    </location>
</feature>
<protein>
    <recommendedName>
        <fullName evidence="1">HYR-like domain-containing protein</fullName>
    </recommendedName>
</protein>
<evidence type="ECO:0000259" key="1">
    <source>
        <dbReference type="Pfam" id="PF23237"/>
    </source>
</evidence>
<dbReference type="InterPro" id="IPR057078">
    <property type="entry name" value="HYR-4C"/>
</dbReference>
<name>A0ABW3JGB0_9FLAO</name>
<feature type="non-terminal residue" evidence="2">
    <location>
        <position position="1337"/>
    </location>
</feature>
<dbReference type="Proteomes" id="UP001597061">
    <property type="component" value="Unassembled WGS sequence"/>
</dbReference>
<evidence type="ECO:0000313" key="3">
    <source>
        <dbReference type="Proteomes" id="UP001597061"/>
    </source>
</evidence>
<reference evidence="3" key="1">
    <citation type="journal article" date="2019" name="Int. J. Syst. Evol. Microbiol.">
        <title>The Global Catalogue of Microorganisms (GCM) 10K type strain sequencing project: providing services to taxonomists for standard genome sequencing and annotation.</title>
        <authorList>
            <consortium name="The Broad Institute Genomics Platform"/>
            <consortium name="The Broad Institute Genome Sequencing Center for Infectious Disease"/>
            <person name="Wu L."/>
            <person name="Ma J."/>
        </authorList>
    </citation>
    <scope>NUCLEOTIDE SEQUENCE [LARGE SCALE GENOMIC DNA]</scope>
    <source>
        <strain evidence="3">CCUG 62414</strain>
    </source>
</reference>
<proteinExistence type="predicted"/>
<accession>A0ABW3JGB0</accession>
<organism evidence="2 3">
    <name type="scientific">Mariniflexile jejuense</name>
    <dbReference type="NCBI Taxonomy" id="1173582"/>
    <lineage>
        <taxon>Bacteria</taxon>
        <taxon>Pseudomonadati</taxon>
        <taxon>Bacteroidota</taxon>
        <taxon>Flavobacteriia</taxon>
        <taxon>Flavobacteriales</taxon>
        <taxon>Flavobacteriaceae</taxon>
        <taxon>Mariniflexile</taxon>
    </lineage>
</organism>
<dbReference type="RefSeq" id="WP_379924153.1">
    <property type="nucleotide sequence ID" value="NZ_JBHTJI010000001.1"/>
</dbReference>
<comment type="caution">
    <text evidence="2">The sequence shown here is derived from an EMBL/GenBank/DDBJ whole genome shotgun (WGS) entry which is preliminary data.</text>
</comment>
<dbReference type="EMBL" id="JBHTJI010000001">
    <property type="protein sequence ID" value="MFD0988593.1"/>
    <property type="molecule type" value="Genomic_DNA"/>
</dbReference>
<gene>
    <name evidence="2" type="ORF">ACFQ1R_00665</name>
</gene>
<feature type="domain" description="HYR-like" evidence="1">
    <location>
        <begin position="1070"/>
        <end position="1142"/>
    </location>
</feature>
<feature type="domain" description="HYR-like" evidence="1">
    <location>
        <begin position="1224"/>
        <end position="1296"/>
    </location>
</feature>
<keyword evidence="3" id="KW-1185">Reference proteome</keyword>
<feature type="domain" description="HYR-like" evidence="1">
    <location>
        <begin position="993"/>
        <end position="1065"/>
    </location>
</feature>